<keyword evidence="2" id="KW-0812">Transmembrane</keyword>
<feature type="transmembrane region" description="Helical" evidence="2">
    <location>
        <begin position="121"/>
        <end position="142"/>
    </location>
</feature>
<dbReference type="GO" id="GO:0005509">
    <property type="term" value="F:calcium ion binding"/>
    <property type="evidence" value="ECO:0007669"/>
    <property type="project" value="InterPro"/>
</dbReference>
<protein>
    <recommendedName>
        <fullName evidence="3">Dystroglycan-type cadherin-like domain-containing protein</fullName>
    </recommendedName>
</protein>
<feature type="non-terminal residue" evidence="4">
    <location>
        <position position="1219"/>
    </location>
</feature>
<feature type="region of interest" description="Disordered" evidence="1">
    <location>
        <begin position="741"/>
        <end position="774"/>
    </location>
</feature>
<feature type="compositionally biased region" description="Polar residues" evidence="1">
    <location>
        <begin position="550"/>
        <end position="569"/>
    </location>
</feature>
<feature type="compositionally biased region" description="Basic and acidic residues" evidence="1">
    <location>
        <begin position="1143"/>
        <end position="1160"/>
    </location>
</feature>
<keyword evidence="2" id="KW-0472">Membrane</keyword>
<dbReference type="RefSeq" id="XP_033691405.1">
    <property type="nucleotide sequence ID" value="XM_033822994.1"/>
</dbReference>
<dbReference type="AlphaFoldDB" id="A0A6A6J1Y4"/>
<evidence type="ECO:0000313" key="5">
    <source>
        <dbReference type="Proteomes" id="UP000800094"/>
    </source>
</evidence>
<keyword evidence="5" id="KW-1185">Reference proteome</keyword>
<dbReference type="InterPro" id="IPR015919">
    <property type="entry name" value="Cadherin-like_sf"/>
</dbReference>
<feature type="domain" description="Dystroglycan-type cadherin-like" evidence="3">
    <location>
        <begin position="259"/>
        <end position="354"/>
    </location>
</feature>
<dbReference type="SMART" id="SM00736">
    <property type="entry name" value="CADG"/>
    <property type="match status" value="3"/>
</dbReference>
<dbReference type="InterPro" id="IPR016181">
    <property type="entry name" value="Acyl_CoA_acyltransferase"/>
</dbReference>
<feature type="region of interest" description="Disordered" evidence="1">
    <location>
        <begin position="609"/>
        <end position="686"/>
    </location>
</feature>
<dbReference type="OrthoDB" id="41532at2759"/>
<dbReference type="InterPro" id="IPR006644">
    <property type="entry name" value="Cadg"/>
</dbReference>
<dbReference type="Pfam" id="PF05345">
    <property type="entry name" value="He_PIG"/>
    <property type="match status" value="3"/>
</dbReference>
<feature type="domain" description="Dystroglycan-type cadherin-like" evidence="3">
    <location>
        <begin position="145"/>
        <end position="241"/>
    </location>
</feature>
<feature type="compositionally biased region" description="Basic and acidic residues" evidence="1">
    <location>
        <begin position="632"/>
        <end position="676"/>
    </location>
</feature>
<feature type="transmembrane region" description="Helical" evidence="2">
    <location>
        <begin position="578"/>
        <end position="602"/>
    </location>
</feature>
<evidence type="ECO:0000256" key="1">
    <source>
        <dbReference type="SAM" id="MobiDB-lite"/>
    </source>
</evidence>
<keyword evidence="2" id="KW-1133">Transmembrane helix</keyword>
<feature type="region of interest" description="Disordered" evidence="1">
    <location>
        <begin position="546"/>
        <end position="572"/>
    </location>
</feature>
<feature type="domain" description="Dystroglycan-type cadherin-like" evidence="3">
    <location>
        <begin position="447"/>
        <end position="546"/>
    </location>
</feature>
<organism evidence="4 5">
    <name type="scientific">Trematosphaeria pertusa</name>
    <dbReference type="NCBI Taxonomy" id="390896"/>
    <lineage>
        <taxon>Eukaryota</taxon>
        <taxon>Fungi</taxon>
        <taxon>Dikarya</taxon>
        <taxon>Ascomycota</taxon>
        <taxon>Pezizomycotina</taxon>
        <taxon>Dothideomycetes</taxon>
        <taxon>Pleosporomycetidae</taxon>
        <taxon>Pleosporales</taxon>
        <taxon>Massarineae</taxon>
        <taxon>Trematosphaeriaceae</taxon>
        <taxon>Trematosphaeria</taxon>
    </lineage>
</organism>
<feature type="compositionally biased region" description="Basic residues" evidence="1">
    <location>
        <begin position="756"/>
        <end position="766"/>
    </location>
</feature>
<name>A0A6A6J1Y4_9PLEO</name>
<dbReference type="EMBL" id="ML987189">
    <property type="protein sequence ID" value="KAF2256401.1"/>
    <property type="molecule type" value="Genomic_DNA"/>
</dbReference>
<accession>A0A6A6J1Y4</accession>
<dbReference type="Gene3D" id="2.60.40.10">
    <property type="entry name" value="Immunoglobulins"/>
    <property type="match status" value="3"/>
</dbReference>
<sequence>MVTISSTGAVFGNAQLKELATFSPKERETILKRVIRIEKKSFPTSEAFDFTSELRKKHTNMIIAVKDGDASELIGYLVYLRVKRLTVLHKICVVEQEREKGVGKCLIHSLRLLVEKGGCDCIHLAIVMLVATIALFVSVAIASPQVNFPLNLQYPPVARVGEMYNFQFASTTFGPNPEKLQYSLIKNPSWLSINGDKRTLWGTPGAGDVGTIAFTIAAAAEAGAVANMESKLLVTEGDGPRVKGNISEQLSKAGQLSGPRSVTLPPSKLFEVKFAQDTFQTTGKSLSYHASLEDHTPLPAWISFDAQSLRFAGTTPLSTAPQSFDILLIASDTAEYAAATTSFSLFVSNHQFLFRPLTQTLNLSKGEHVKISDVKSKLFLDDAPIRDGDIQSAGADLPSWLFFDNHSFDITGDPPSGLMSQDLGIIVQDKFGDTAKHSIHLSFMSQFFTSEIGQLNITAGERFEYNIPRNILTKDNDNVSVSVGLGDLGQWLSFNSNTFSISGTVPKDFSPRMVEGSMTARTSDGASKDTQTFQLLVSGAGTHVYPGATATGSGPSQPTESGSSSIPTDNSKRNKAGIIAGSVLSAVVAATILFAFIFFLCCRKKQEKGYISPRSPRSPRKTDISRPIPIVDEWRDLSGDHDVDLEKGKGDDGLERAPEHPPRIHLDLSTKREDSHSPASSIGEPETKILTAFDRSSWGFQDGAGPSHHPHDSMKIPTEMARKESEQSSSPLMHKRCSTKVYRDTPRRSSGLPLNRRLRGLGHGRHTYSPSRSSNNFAVFRRPLSYTSGTTNSVSFVSTTPSAFPQPPTARHTTQLTTPIEKRRSIRLVPKSTCDSLLDRRTIDEKRNSYIRKRASTQSPFFSAGSSRMSSSSYKFPPAFIGEATPSPKAVLRPLSSNIVKPSDNVVEGGTTERKIPESLRIRLPAETPSSSTDTLKYPGSLRKSRPERSFMLNNTESVTAANRDCVQEQYECPGTALYSRTGIGRRACVRQSLRAQELKSSLNELTGSMIFEDAEMSESVYSDEEEDIEEYEKRTTITPSQYMLPPLNLNVGDRKRSSKRDSKRYSKRESRRELKRTSQRDPTPYSLVLEHGGKENHSSTYSLANATSTATARAKGKAKSTSSPERPKSSAGLRHIHAAQHTRAESRTTVRPSAHRDCQDSPLSRRASTKERHSRKSIHSRQQSRQSATVKQPRDRSRTQSSAFPYFDASSVLVDPSK</sequence>
<evidence type="ECO:0000256" key="2">
    <source>
        <dbReference type="SAM" id="Phobius"/>
    </source>
</evidence>
<feature type="compositionally biased region" description="Polar residues" evidence="1">
    <location>
        <begin position="1181"/>
        <end position="1191"/>
    </location>
</feature>
<dbReference type="Proteomes" id="UP000800094">
    <property type="component" value="Unassembled WGS sequence"/>
</dbReference>
<reference evidence="4" key="1">
    <citation type="journal article" date="2020" name="Stud. Mycol.">
        <title>101 Dothideomycetes genomes: a test case for predicting lifestyles and emergence of pathogens.</title>
        <authorList>
            <person name="Haridas S."/>
            <person name="Albert R."/>
            <person name="Binder M."/>
            <person name="Bloem J."/>
            <person name="Labutti K."/>
            <person name="Salamov A."/>
            <person name="Andreopoulos B."/>
            <person name="Baker S."/>
            <person name="Barry K."/>
            <person name="Bills G."/>
            <person name="Bluhm B."/>
            <person name="Cannon C."/>
            <person name="Castanera R."/>
            <person name="Culley D."/>
            <person name="Daum C."/>
            <person name="Ezra D."/>
            <person name="Gonzalez J."/>
            <person name="Henrissat B."/>
            <person name="Kuo A."/>
            <person name="Liang C."/>
            <person name="Lipzen A."/>
            <person name="Lutzoni F."/>
            <person name="Magnuson J."/>
            <person name="Mondo S."/>
            <person name="Nolan M."/>
            <person name="Ohm R."/>
            <person name="Pangilinan J."/>
            <person name="Park H.-J."/>
            <person name="Ramirez L."/>
            <person name="Alfaro M."/>
            <person name="Sun H."/>
            <person name="Tritt A."/>
            <person name="Yoshinaga Y."/>
            <person name="Zwiers L.-H."/>
            <person name="Turgeon B."/>
            <person name="Goodwin S."/>
            <person name="Spatafora J."/>
            <person name="Crous P."/>
            <person name="Grigoriev I."/>
        </authorList>
    </citation>
    <scope>NUCLEOTIDE SEQUENCE</scope>
    <source>
        <strain evidence="4">CBS 122368</strain>
    </source>
</reference>
<evidence type="ECO:0000313" key="4">
    <source>
        <dbReference type="EMBL" id="KAF2256401.1"/>
    </source>
</evidence>
<feature type="region of interest" description="Disordered" evidence="1">
    <location>
        <begin position="1035"/>
        <end position="1219"/>
    </location>
</feature>
<dbReference type="SUPFAM" id="SSF49313">
    <property type="entry name" value="Cadherin-like"/>
    <property type="match status" value="3"/>
</dbReference>
<evidence type="ECO:0000259" key="3">
    <source>
        <dbReference type="SMART" id="SM00736"/>
    </source>
</evidence>
<dbReference type="CDD" id="cd04301">
    <property type="entry name" value="NAT_SF"/>
    <property type="match status" value="1"/>
</dbReference>
<dbReference type="GO" id="GO:0016020">
    <property type="term" value="C:membrane"/>
    <property type="evidence" value="ECO:0007669"/>
    <property type="project" value="InterPro"/>
</dbReference>
<proteinExistence type="predicted"/>
<feature type="compositionally biased region" description="Basic and acidic residues" evidence="1">
    <location>
        <begin position="1053"/>
        <end position="1080"/>
    </location>
</feature>
<dbReference type="InterPro" id="IPR013783">
    <property type="entry name" value="Ig-like_fold"/>
</dbReference>
<feature type="compositionally biased region" description="Polar residues" evidence="1">
    <location>
        <begin position="1099"/>
        <end position="1112"/>
    </location>
</feature>
<dbReference type="GeneID" id="54576324"/>
<gene>
    <name evidence="4" type="ORF">BU26DRAFT_412890</name>
</gene>
<dbReference type="Gene3D" id="3.40.630.30">
    <property type="match status" value="1"/>
</dbReference>
<dbReference type="SUPFAM" id="SSF55729">
    <property type="entry name" value="Acyl-CoA N-acyltransferases (Nat)"/>
    <property type="match status" value="1"/>
</dbReference>